<sequence>MQEINLLVEQKDGSIETNFEEIKVALAAGLEEYKGMVFTAESQPEAKRTVASLRKLKKAMNDRRIEIKKTFMAPYTNFEAQVKELDKLIDEPIDFISGQIEEFERRRVEAKKAMICEIYTGIMAEHGTVMEYLPLDRIYDSRWENSTTAQKAITEAITAHVEHVEKDLDTIRAMESEFEDKGLAKYKATLELSDAIATMNQYQKQKEEILRRQAEGEQRKAEEEARRAAEEEQRKAALVHEEPVVPEVVPDVALEEEKEVRSAPAPAGTVRYEVIADPFQIAQLESAMREYGIEFRRV</sequence>
<dbReference type="InterPro" id="IPR009785">
    <property type="entry name" value="Prophage_Lj928_Orf309"/>
</dbReference>
<dbReference type="EMBL" id="BK032684">
    <property type="protein sequence ID" value="DAF54991.1"/>
    <property type="molecule type" value="Genomic_DNA"/>
</dbReference>
<evidence type="ECO:0008006" key="3">
    <source>
        <dbReference type="Google" id="ProtNLM"/>
    </source>
</evidence>
<proteinExistence type="predicted"/>
<evidence type="ECO:0000313" key="2">
    <source>
        <dbReference type="EMBL" id="DAF54991.1"/>
    </source>
</evidence>
<protein>
    <recommendedName>
        <fullName evidence="3">DUF1351 domain-containing protein</fullName>
    </recommendedName>
</protein>
<evidence type="ECO:0000256" key="1">
    <source>
        <dbReference type="SAM" id="MobiDB-lite"/>
    </source>
</evidence>
<name>A0A8S5SWB5_9CAUD</name>
<accession>A0A8S5SWB5</accession>
<reference evidence="2" key="1">
    <citation type="journal article" date="2021" name="Proc. Natl. Acad. Sci. U.S.A.">
        <title>A Catalog of Tens of Thousands of Viruses from Human Metagenomes Reveals Hidden Associations with Chronic Diseases.</title>
        <authorList>
            <person name="Tisza M.J."/>
            <person name="Buck C.B."/>
        </authorList>
    </citation>
    <scope>NUCLEOTIDE SEQUENCE</scope>
    <source>
        <strain evidence="2">CtXzK3</strain>
    </source>
</reference>
<feature type="region of interest" description="Disordered" evidence="1">
    <location>
        <begin position="213"/>
        <end position="237"/>
    </location>
</feature>
<dbReference type="Pfam" id="PF07083">
    <property type="entry name" value="DUF1351"/>
    <property type="match status" value="1"/>
</dbReference>
<organism evidence="2">
    <name type="scientific">Siphoviridae sp. ctXzK3</name>
    <dbReference type="NCBI Taxonomy" id="2827889"/>
    <lineage>
        <taxon>Viruses</taxon>
        <taxon>Duplodnaviria</taxon>
        <taxon>Heunggongvirae</taxon>
        <taxon>Uroviricota</taxon>
        <taxon>Caudoviricetes</taxon>
    </lineage>
</organism>